<evidence type="ECO:0000256" key="2">
    <source>
        <dbReference type="ARBA" id="ARBA00022692"/>
    </source>
</evidence>
<keyword evidence="7" id="KW-1185">Reference proteome</keyword>
<feature type="transmembrane region" description="Helical" evidence="5">
    <location>
        <begin position="101"/>
        <end position="119"/>
    </location>
</feature>
<name>A0A1H1ENX2_9MICC</name>
<dbReference type="AlphaFoldDB" id="A0A1H1ENX2"/>
<evidence type="ECO:0000256" key="4">
    <source>
        <dbReference type="ARBA" id="ARBA00023136"/>
    </source>
</evidence>
<evidence type="ECO:0000256" key="1">
    <source>
        <dbReference type="ARBA" id="ARBA00004141"/>
    </source>
</evidence>
<accession>A0A1H1ENX2</accession>
<dbReference type="Pfam" id="PF04973">
    <property type="entry name" value="NMN_transporter"/>
    <property type="match status" value="1"/>
</dbReference>
<dbReference type="OrthoDB" id="4938049at2"/>
<evidence type="ECO:0000256" key="5">
    <source>
        <dbReference type="SAM" id="Phobius"/>
    </source>
</evidence>
<feature type="transmembrane region" description="Helical" evidence="5">
    <location>
        <begin position="40"/>
        <end position="57"/>
    </location>
</feature>
<protein>
    <submittedName>
        <fullName evidence="6">Nicotinamide mononucleotide transporter</fullName>
    </submittedName>
</protein>
<proteinExistence type="predicted"/>
<dbReference type="STRING" id="37928.SAMN04489742_3018"/>
<dbReference type="RefSeq" id="WP_101632506.1">
    <property type="nucleotide sequence ID" value="NZ_FNKH01000002.1"/>
</dbReference>
<gene>
    <name evidence="6" type="ORF">SAMN04489742_3018</name>
</gene>
<feature type="transmembrane region" description="Helical" evidence="5">
    <location>
        <begin position="125"/>
        <end position="147"/>
    </location>
</feature>
<feature type="transmembrane region" description="Helical" evidence="5">
    <location>
        <begin position="179"/>
        <end position="197"/>
    </location>
</feature>
<comment type="subcellular location">
    <subcellularLocation>
        <location evidence="1">Membrane</location>
        <topology evidence="1">Multi-pass membrane protein</topology>
    </subcellularLocation>
</comment>
<reference evidence="6 7" key="1">
    <citation type="submission" date="2016-10" db="EMBL/GenBank/DDBJ databases">
        <authorList>
            <person name="de Groot N.N."/>
        </authorList>
    </citation>
    <scope>NUCLEOTIDE SEQUENCE [LARGE SCALE GENOMIC DNA]</scope>
    <source>
        <strain evidence="6 7">DSM 20117</strain>
    </source>
</reference>
<dbReference type="InterPro" id="IPR006419">
    <property type="entry name" value="NMN_transpt_PnuC"/>
</dbReference>
<evidence type="ECO:0000313" key="6">
    <source>
        <dbReference type="EMBL" id="SDQ90304.1"/>
    </source>
</evidence>
<dbReference type="KEGG" id="acry:AC20117_02385"/>
<evidence type="ECO:0000256" key="3">
    <source>
        <dbReference type="ARBA" id="ARBA00022989"/>
    </source>
</evidence>
<dbReference type="Proteomes" id="UP000181917">
    <property type="component" value="Unassembled WGS sequence"/>
</dbReference>
<feature type="transmembrane region" description="Helical" evidence="5">
    <location>
        <begin position="14"/>
        <end position="33"/>
    </location>
</feature>
<dbReference type="GO" id="GO:0016020">
    <property type="term" value="C:membrane"/>
    <property type="evidence" value="ECO:0007669"/>
    <property type="project" value="UniProtKB-SubCell"/>
</dbReference>
<keyword evidence="4 5" id="KW-0472">Membrane</keyword>
<dbReference type="GO" id="GO:0034257">
    <property type="term" value="F:nicotinamide riboside transmembrane transporter activity"/>
    <property type="evidence" value="ECO:0007669"/>
    <property type="project" value="InterPro"/>
</dbReference>
<organism evidence="6 7">
    <name type="scientific">Crystallibacter crystallopoietes</name>
    <dbReference type="NCBI Taxonomy" id="37928"/>
    <lineage>
        <taxon>Bacteria</taxon>
        <taxon>Bacillati</taxon>
        <taxon>Actinomycetota</taxon>
        <taxon>Actinomycetes</taxon>
        <taxon>Micrococcales</taxon>
        <taxon>Micrococcaceae</taxon>
        <taxon>Crystallibacter</taxon>
    </lineage>
</organism>
<dbReference type="EMBL" id="FNKH01000002">
    <property type="protein sequence ID" value="SDQ90304.1"/>
    <property type="molecule type" value="Genomic_DNA"/>
</dbReference>
<keyword evidence="3 5" id="KW-1133">Transmembrane helix</keyword>
<sequence length="216" mass="23339">MDWFADFPGETGPYIWISLANMGLTIAGIALFAFRFRWAWLFPVATTVAFLSLSIQAQGIRTSFGPVLTLAVCVYGQWRWQLYKDGATTSIPLRRAYPVEWGIASGLLILFTLITGFAGSELISFVGPGYVLSSLLSSLPLVMYLGFAHGIFESWYVGAAFGALNLASLAVLVPAPPAAFVYTAVVLGLYVFGLLKWKAALNHQGRRAPVAHPAGS</sequence>
<keyword evidence="2 5" id="KW-0812">Transmembrane</keyword>
<evidence type="ECO:0000313" key="7">
    <source>
        <dbReference type="Proteomes" id="UP000181917"/>
    </source>
</evidence>